<dbReference type="EMBL" id="MT631686">
    <property type="protein sequence ID" value="QNO57377.1"/>
    <property type="molecule type" value="Genomic_DNA"/>
</dbReference>
<organism evidence="1">
    <name type="scientific">Candidatus Methanophaga sp. ANME-1 ERB7</name>
    <dbReference type="NCBI Taxonomy" id="2759913"/>
    <lineage>
        <taxon>Archaea</taxon>
        <taxon>Methanobacteriati</taxon>
        <taxon>Methanobacteriota</taxon>
        <taxon>Stenosarchaea group</taxon>
        <taxon>Methanomicrobia</taxon>
        <taxon>Candidatus Methanophagales</taxon>
        <taxon>Candidatus Methanophagaceae</taxon>
        <taxon>Candidatus Methanophaga</taxon>
    </lineage>
</organism>
<evidence type="ECO:0000313" key="1">
    <source>
        <dbReference type="EMBL" id="QNO57377.1"/>
    </source>
</evidence>
<dbReference type="AlphaFoldDB" id="A0A7G9ZAU3"/>
<proteinExistence type="predicted"/>
<gene>
    <name evidence="1" type="ORF">DPOOOCMC_00035</name>
</gene>
<accession>A0A7G9ZAU3</accession>
<name>A0A7G9ZAU3_9EURY</name>
<sequence length="58" mass="7174">MMETKVLGYQLPLYGRRTGQWKEEHLKFFEFVDFFQDYSAEEIVKVYDLEDFEALMRR</sequence>
<protein>
    <submittedName>
        <fullName evidence="1">Uncharacterized protein</fullName>
    </submittedName>
</protein>
<reference evidence="1" key="1">
    <citation type="submission" date="2020-06" db="EMBL/GenBank/DDBJ databases">
        <title>Unique genomic features of the anaerobic methanotrophic archaea.</title>
        <authorList>
            <person name="Chadwick G.L."/>
            <person name="Skennerton C.T."/>
            <person name="Laso-Perez R."/>
            <person name="Leu A.O."/>
            <person name="Speth D.R."/>
            <person name="Yu H."/>
            <person name="Morgan-Lang C."/>
            <person name="Hatzenpichler R."/>
            <person name="Goudeau D."/>
            <person name="Malmstrom R."/>
            <person name="Brazelton W.J."/>
            <person name="Woyke T."/>
            <person name="Hallam S.J."/>
            <person name="Tyson G.W."/>
            <person name="Wegener G."/>
            <person name="Boetius A."/>
            <person name="Orphan V."/>
        </authorList>
    </citation>
    <scope>NUCLEOTIDE SEQUENCE</scope>
</reference>